<name>A0A918AQL4_9PSEU</name>
<dbReference type="Proteomes" id="UP000639606">
    <property type="component" value="Unassembled WGS sequence"/>
</dbReference>
<reference evidence="2" key="1">
    <citation type="journal article" date="2014" name="Int. J. Syst. Evol. Microbiol.">
        <title>Complete genome sequence of Corynebacterium casei LMG S-19264T (=DSM 44701T), isolated from a smear-ripened cheese.</title>
        <authorList>
            <consortium name="US DOE Joint Genome Institute (JGI-PGF)"/>
            <person name="Walter F."/>
            <person name="Albersmeier A."/>
            <person name="Kalinowski J."/>
            <person name="Ruckert C."/>
        </authorList>
    </citation>
    <scope>NUCLEOTIDE SEQUENCE</scope>
    <source>
        <strain evidence="2">JCM 3313</strain>
    </source>
</reference>
<evidence type="ECO:0000313" key="2">
    <source>
        <dbReference type="EMBL" id="GGP63082.1"/>
    </source>
</evidence>
<sequence>MVVGYLAVLMTQAAGRFVNDRIDDGLKSLYDRVVRRLGGGAVQDLQADPADEAARGRVARAVENVAAVDRGFADEIAAIVARLDQAGGRRLVNQVRARTNVQHFGSGDQATHGGVINKSWSRSTEHPGNYSGAPAWVKVATALGALCALGGLVLLVFDVATAMSAGRDEVGRPLPPDLDVLTRGAVLFVVGLALCLLGSLGRSMSKRGW</sequence>
<evidence type="ECO:0000313" key="3">
    <source>
        <dbReference type="Proteomes" id="UP000639606"/>
    </source>
</evidence>
<dbReference type="EMBL" id="BMRG01000007">
    <property type="protein sequence ID" value="GGP63082.1"/>
    <property type="molecule type" value="Genomic_DNA"/>
</dbReference>
<proteinExistence type="predicted"/>
<feature type="transmembrane region" description="Helical" evidence="1">
    <location>
        <begin position="139"/>
        <end position="160"/>
    </location>
</feature>
<accession>A0A918AQL4</accession>
<keyword evidence="3" id="KW-1185">Reference proteome</keyword>
<feature type="transmembrane region" description="Helical" evidence="1">
    <location>
        <begin position="180"/>
        <end position="200"/>
    </location>
</feature>
<evidence type="ECO:0000256" key="1">
    <source>
        <dbReference type="SAM" id="Phobius"/>
    </source>
</evidence>
<reference evidence="2" key="2">
    <citation type="submission" date="2020-09" db="EMBL/GenBank/DDBJ databases">
        <authorList>
            <person name="Sun Q."/>
            <person name="Ohkuma M."/>
        </authorList>
    </citation>
    <scope>NUCLEOTIDE SEQUENCE</scope>
    <source>
        <strain evidence="2">JCM 3313</strain>
    </source>
</reference>
<comment type="caution">
    <text evidence="2">The sequence shown here is derived from an EMBL/GenBank/DDBJ whole genome shotgun (WGS) entry which is preliminary data.</text>
</comment>
<dbReference type="AlphaFoldDB" id="A0A918AQL4"/>
<keyword evidence="1" id="KW-1133">Transmembrane helix</keyword>
<gene>
    <name evidence="2" type="ORF">GCM10010185_39590</name>
</gene>
<protein>
    <submittedName>
        <fullName evidence="2">Uncharacterized protein</fullName>
    </submittedName>
</protein>
<organism evidence="2 3">
    <name type="scientific">Saccharothrix coeruleofusca</name>
    <dbReference type="NCBI Taxonomy" id="33919"/>
    <lineage>
        <taxon>Bacteria</taxon>
        <taxon>Bacillati</taxon>
        <taxon>Actinomycetota</taxon>
        <taxon>Actinomycetes</taxon>
        <taxon>Pseudonocardiales</taxon>
        <taxon>Pseudonocardiaceae</taxon>
        <taxon>Saccharothrix</taxon>
    </lineage>
</organism>
<keyword evidence="1" id="KW-0812">Transmembrane</keyword>
<keyword evidence="1" id="KW-0472">Membrane</keyword>